<dbReference type="AlphaFoldDB" id="A0A147FCS4"/>
<reference evidence="1 2" key="1">
    <citation type="journal article" date="2016" name="Front. Microbiol.">
        <title>Genomic Resource of Rice Seed Associated Bacteria.</title>
        <authorList>
            <person name="Midha S."/>
            <person name="Bansal K."/>
            <person name="Sharma S."/>
            <person name="Kumar N."/>
            <person name="Patil P.P."/>
            <person name="Chaudhry V."/>
            <person name="Patil P.B."/>
        </authorList>
    </citation>
    <scope>NUCLEOTIDE SEQUENCE [LARGE SCALE GENOMIC DNA]</scope>
    <source>
        <strain evidence="1 2">RSA3</strain>
    </source>
</reference>
<dbReference type="PATRIC" id="fig|2033.7.peg.1194"/>
<accession>A0A147FCS4</accession>
<sequence length="137" mass="15016">MTEPEGKRFAIDALTALRIIRDDPGIGSRCRLVGPAVLRSHVLSLLYREVREGKIKEKEARTQLDGLAALQIRLLGDRVSRATAWKIARQLDWDDTALAEYLAVATLQADALITDDPTIQAAAAEFTTLADYGALRG</sequence>
<dbReference type="Gene3D" id="3.40.50.1010">
    <property type="entry name" value="5'-nuclease"/>
    <property type="match status" value="1"/>
</dbReference>
<dbReference type="RefSeq" id="WP_058612899.1">
    <property type="nucleotide sequence ID" value="NZ_LDRV01000002.1"/>
</dbReference>
<name>A0A147FCS4_MICTE</name>
<evidence type="ECO:0008006" key="3">
    <source>
        <dbReference type="Google" id="ProtNLM"/>
    </source>
</evidence>
<gene>
    <name evidence="1" type="ORF">RSA3_00535</name>
</gene>
<comment type="caution">
    <text evidence="1">The sequence shown here is derived from an EMBL/GenBank/DDBJ whole genome shotgun (WGS) entry which is preliminary data.</text>
</comment>
<dbReference type="Proteomes" id="UP000072189">
    <property type="component" value="Unassembled WGS sequence"/>
</dbReference>
<proteinExistence type="predicted"/>
<dbReference type="EMBL" id="LDRV01000002">
    <property type="protein sequence ID" value="KTS14291.1"/>
    <property type="molecule type" value="Genomic_DNA"/>
</dbReference>
<evidence type="ECO:0000313" key="2">
    <source>
        <dbReference type="Proteomes" id="UP000072189"/>
    </source>
</evidence>
<organism evidence="1 2">
    <name type="scientific">Microbacterium testaceum</name>
    <name type="common">Aureobacterium testaceum</name>
    <name type="synonym">Brevibacterium testaceum</name>
    <dbReference type="NCBI Taxonomy" id="2033"/>
    <lineage>
        <taxon>Bacteria</taxon>
        <taxon>Bacillati</taxon>
        <taxon>Actinomycetota</taxon>
        <taxon>Actinomycetes</taxon>
        <taxon>Micrococcales</taxon>
        <taxon>Microbacteriaceae</taxon>
        <taxon>Microbacterium</taxon>
    </lineage>
</organism>
<evidence type="ECO:0000313" key="1">
    <source>
        <dbReference type="EMBL" id="KTS14291.1"/>
    </source>
</evidence>
<protein>
    <recommendedName>
        <fullName evidence="3">PIN domain-containing protein</fullName>
    </recommendedName>
</protein>